<dbReference type="EMBL" id="CP038439">
    <property type="protein sequence ID" value="QBX34253.1"/>
    <property type="molecule type" value="Genomic_DNA"/>
</dbReference>
<keyword evidence="3 7" id="KW-0808">Transferase</keyword>
<dbReference type="GO" id="GO:0008299">
    <property type="term" value="P:isoprenoid biosynthetic process"/>
    <property type="evidence" value="ECO:0007669"/>
    <property type="project" value="UniProtKB-KW"/>
</dbReference>
<dbReference type="KEGG" id="plia:E4191_05635"/>
<dbReference type="RefSeq" id="WP_135312542.1">
    <property type="nucleotide sequence ID" value="NZ_CP038439.1"/>
</dbReference>
<evidence type="ECO:0000256" key="6">
    <source>
        <dbReference type="ARBA" id="ARBA00023229"/>
    </source>
</evidence>
<dbReference type="GO" id="GO:0046872">
    <property type="term" value="F:metal ion binding"/>
    <property type="evidence" value="ECO:0007669"/>
    <property type="project" value="UniProtKB-KW"/>
</dbReference>
<gene>
    <name evidence="8" type="ORF">E4191_05635</name>
</gene>
<dbReference type="Pfam" id="PF00348">
    <property type="entry name" value="polyprenyl_synt"/>
    <property type="match status" value="1"/>
</dbReference>
<keyword evidence="5" id="KW-0460">Magnesium</keyword>
<reference evidence="9" key="1">
    <citation type="submission" date="2019-03" db="EMBL/GenBank/DDBJ databases">
        <authorList>
            <person name="Li J."/>
        </authorList>
    </citation>
    <scope>NUCLEOTIDE SEQUENCE [LARGE SCALE GENOMIC DNA]</scope>
    <source>
        <strain evidence="9">2251</strain>
    </source>
</reference>
<dbReference type="Proteomes" id="UP000296374">
    <property type="component" value="Chromosome"/>
</dbReference>
<evidence type="ECO:0000256" key="3">
    <source>
        <dbReference type="ARBA" id="ARBA00022679"/>
    </source>
</evidence>
<dbReference type="AlphaFoldDB" id="A0A4P7HKV0"/>
<comment type="cofactor">
    <cofactor evidence="1">
        <name>Mg(2+)</name>
        <dbReference type="ChEBI" id="CHEBI:18420"/>
    </cofactor>
</comment>
<evidence type="ECO:0000256" key="2">
    <source>
        <dbReference type="ARBA" id="ARBA00006706"/>
    </source>
</evidence>
<dbReference type="PANTHER" id="PTHR43281">
    <property type="entry name" value="FARNESYL DIPHOSPHATE SYNTHASE"/>
    <property type="match status" value="1"/>
</dbReference>
<dbReference type="PROSITE" id="PS00723">
    <property type="entry name" value="POLYPRENYL_SYNTHASE_1"/>
    <property type="match status" value="1"/>
</dbReference>
<name>A0A4P7HKV0_9RHOB</name>
<keyword evidence="6" id="KW-0414">Isoprene biosynthesis</keyword>
<evidence type="ECO:0000256" key="1">
    <source>
        <dbReference type="ARBA" id="ARBA00001946"/>
    </source>
</evidence>
<keyword evidence="4" id="KW-0479">Metal-binding</keyword>
<dbReference type="InterPro" id="IPR008949">
    <property type="entry name" value="Isoprenoid_synthase_dom_sf"/>
</dbReference>
<dbReference type="InterPro" id="IPR033749">
    <property type="entry name" value="Polyprenyl_synt_CS"/>
</dbReference>
<dbReference type="SFLD" id="SFLDS00005">
    <property type="entry name" value="Isoprenoid_Synthase_Type_I"/>
    <property type="match status" value="1"/>
</dbReference>
<comment type="similarity">
    <text evidence="2 7">Belongs to the FPP/GGPP synthase family.</text>
</comment>
<evidence type="ECO:0000313" key="9">
    <source>
        <dbReference type="Proteomes" id="UP000296374"/>
    </source>
</evidence>
<dbReference type="InterPro" id="IPR000092">
    <property type="entry name" value="Polyprenyl_synt"/>
</dbReference>
<evidence type="ECO:0000256" key="7">
    <source>
        <dbReference type="RuleBase" id="RU004466"/>
    </source>
</evidence>
<organism evidence="8 9">
    <name type="scientific">Paracoccus liaowanqingii</name>
    <dbReference type="NCBI Taxonomy" id="2560053"/>
    <lineage>
        <taxon>Bacteria</taxon>
        <taxon>Pseudomonadati</taxon>
        <taxon>Pseudomonadota</taxon>
        <taxon>Alphaproteobacteria</taxon>
        <taxon>Rhodobacterales</taxon>
        <taxon>Paracoccaceae</taxon>
        <taxon>Paracoccus</taxon>
    </lineage>
</organism>
<dbReference type="Gene3D" id="1.10.600.10">
    <property type="entry name" value="Farnesyl Diphosphate Synthase"/>
    <property type="match status" value="1"/>
</dbReference>
<evidence type="ECO:0000256" key="5">
    <source>
        <dbReference type="ARBA" id="ARBA00022842"/>
    </source>
</evidence>
<accession>A0A4P7HKV0</accession>
<dbReference type="PANTHER" id="PTHR43281:SF1">
    <property type="entry name" value="FARNESYL DIPHOSPHATE SYNTHASE"/>
    <property type="match status" value="1"/>
</dbReference>
<evidence type="ECO:0000256" key="4">
    <source>
        <dbReference type="ARBA" id="ARBA00022723"/>
    </source>
</evidence>
<protein>
    <submittedName>
        <fullName evidence="8">Polyprenyl synthetase family protein</fullName>
    </submittedName>
</protein>
<proteinExistence type="inferred from homology"/>
<sequence>MRRDVDTLHQDLLQTRLQDISRGFDAVSDPLGRAMRDAVLSSGKRFRGMLLLLAADASGGVGETMVDAACAIEMVHAASLVFDDMPCMDDAALRRGQPATHIAHGESRALLAGIALITEAMAVLATARGADGATRAQLVRILTRALGPQGLCAGQDLDLHADKSDAGIEREQDLKTGVLFVAGLEMLAVVKDFDAEDKDQMIAFGRQLGRVFQSYDDLLDVIGDSKALGKEPGRDQAAPGPKRGLLAVADLQQVSRHYAASRAQLDAMLRSKRLQAPEIAALLERVLPYRASA</sequence>
<evidence type="ECO:0000313" key="8">
    <source>
        <dbReference type="EMBL" id="QBX34253.1"/>
    </source>
</evidence>
<dbReference type="GO" id="GO:0004659">
    <property type="term" value="F:prenyltransferase activity"/>
    <property type="evidence" value="ECO:0007669"/>
    <property type="project" value="InterPro"/>
</dbReference>
<dbReference type="SUPFAM" id="SSF48576">
    <property type="entry name" value="Terpenoid synthases"/>
    <property type="match status" value="1"/>
</dbReference>